<proteinExistence type="inferred from homology"/>
<evidence type="ECO:0000256" key="6">
    <source>
        <dbReference type="ARBA" id="ARBA00022763"/>
    </source>
</evidence>
<evidence type="ECO:0000256" key="14">
    <source>
        <dbReference type="PIRSR" id="PIRSR604574-2"/>
    </source>
</evidence>
<protein>
    <recommendedName>
        <fullName evidence="13">DNA N(6)-methyladenine demethylase</fullName>
        <ecNumber evidence="13">1.14.11.51</ecNumber>
    </recommendedName>
</protein>
<reference evidence="17 18" key="1">
    <citation type="submission" date="2020-12" db="EMBL/GenBank/DDBJ databases">
        <title>Concerted genomic and epigenomic changes stabilize Arabidopsis allopolyploids.</title>
        <authorList>
            <person name="Chen Z."/>
        </authorList>
    </citation>
    <scope>NUCLEOTIDE SEQUENCE [LARGE SCALE GENOMIC DNA]</scope>
    <source>
        <strain evidence="17">As9502</strain>
        <tissue evidence="17">Leaf</tissue>
    </source>
</reference>
<comment type="catalytic activity">
    <reaction evidence="12">
        <text>an N(6)-methyl-2'-deoxyadenosine in DNA + 2-oxoglutarate + O2 = a 2'-deoxyadenosine in DNA + formaldehyde + succinate + CO2</text>
        <dbReference type="Rhea" id="RHEA:49524"/>
        <dbReference type="Rhea" id="RHEA-COMP:12418"/>
        <dbReference type="Rhea" id="RHEA-COMP:12419"/>
        <dbReference type="ChEBI" id="CHEBI:15379"/>
        <dbReference type="ChEBI" id="CHEBI:16526"/>
        <dbReference type="ChEBI" id="CHEBI:16810"/>
        <dbReference type="ChEBI" id="CHEBI:16842"/>
        <dbReference type="ChEBI" id="CHEBI:30031"/>
        <dbReference type="ChEBI" id="CHEBI:90615"/>
        <dbReference type="ChEBI" id="CHEBI:90616"/>
        <dbReference type="EC" id="1.14.11.51"/>
    </reaction>
    <physiologicalReaction direction="left-to-right" evidence="12">
        <dbReference type="Rhea" id="RHEA:49525"/>
    </physiologicalReaction>
</comment>
<dbReference type="InterPro" id="IPR027450">
    <property type="entry name" value="AlkB-like"/>
</dbReference>
<comment type="similarity">
    <text evidence="3">Belongs to the alkB family.</text>
</comment>
<keyword evidence="5 14" id="KW-0479">Metal-binding</keyword>
<comment type="subcellular location">
    <subcellularLocation>
        <location evidence="2">Cytoplasm</location>
    </subcellularLocation>
    <subcellularLocation>
        <location evidence="1">Nucleus</location>
    </subcellularLocation>
</comment>
<evidence type="ECO:0000256" key="10">
    <source>
        <dbReference type="ARBA" id="ARBA00023204"/>
    </source>
</evidence>
<comment type="cofactor">
    <cofactor evidence="14">
        <name>Fe(2+)</name>
        <dbReference type="ChEBI" id="CHEBI:29033"/>
    </cofactor>
    <text evidence="14">Binds 1 Fe(2+) ion per subunit.</text>
</comment>
<feature type="compositionally biased region" description="Polar residues" evidence="15">
    <location>
        <begin position="66"/>
        <end position="78"/>
    </location>
</feature>
<dbReference type="FunFam" id="2.60.120.590:FF:000013">
    <property type="entry name" value="2-oxoglutarate-dependent dioxygenase family protein"/>
    <property type="match status" value="1"/>
</dbReference>
<evidence type="ECO:0000256" key="8">
    <source>
        <dbReference type="ARBA" id="ARBA00023002"/>
    </source>
</evidence>
<dbReference type="GO" id="GO:0035513">
    <property type="term" value="P:oxidative RNA demethylation"/>
    <property type="evidence" value="ECO:0007669"/>
    <property type="project" value="TreeGrafter"/>
</dbReference>
<name>A0A8T1Z5R0_ARASU</name>
<evidence type="ECO:0000256" key="7">
    <source>
        <dbReference type="ARBA" id="ARBA00022964"/>
    </source>
</evidence>
<feature type="domain" description="Fe2OG dioxygenase" evidence="16">
    <location>
        <begin position="334"/>
        <end position="444"/>
    </location>
</feature>
<feature type="compositionally biased region" description="Basic residues" evidence="15">
    <location>
        <begin position="159"/>
        <end position="170"/>
    </location>
</feature>
<gene>
    <name evidence="17" type="ORF">ISN44_As11g000280</name>
</gene>
<dbReference type="EC" id="1.14.11.51" evidence="13"/>
<keyword evidence="9 14" id="KW-0408">Iron</keyword>
<feature type="region of interest" description="Disordered" evidence="15">
    <location>
        <begin position="28"/>
        <end position="78"/>
    </location>
</feature>
<evidence type="ECO:0000256" key="13">
    <source>
        <dbReference type="ARBA" id="ARBA00066586"/>
    </source>
</evidence>
<evidence type="ECO:0000256" key="15">
    <source>
        <dbReference type="SAM" id="MobiDB-lite"/>
    </source>
</evidence>
<dbReference type="PROSITE" id="PS51471">
    <property type="entry name" value="FE2OG_OXY"/>
    <property type="match status" value="1"/>
</dbReference>
<dbReference type="AlphaFoldDB" id="A0A8T1Z5R0"/>
<organism evidence="17 18">
    <name type="scientific">Arabidopsis suecica</name>
    <name type="common">Swedish thale-cress</name>
    <name type="synonym">Cardaminopsis suecica</name>
    <dbReference type="NCBI Taxonomy" id="45249"/>
    <lineage>
        <taxon>Eukaryota</taxon>
        <taxon>Viridiplantae</taxon>
        <taxon>Streptophyta</taxon>
        <taxon>Embryophyta</taxon>
        <taxon>Tracheophyta</taxon>
        <taxon>Spermatophyta</taxon>
        <taxon>Magnoliopsida</taxon>
        <taxon>eudicotyledons</taxon>
        <taxon>Gunneridae</taxon>
        <taxon>Pentapetalae</taxon>
        <taxon>rosids</taxon>
        <taxon>malvids</taxon>
        <taxon>Brassicales</taxon>
        <taxon>Brassicaceae</taxon>
        <taxon>Camelineae</taxon>
        <taxon>Arabidopsis</taxon>
    </lineage>
</organism>
<dbReference type="PANTHER" id="PTHR16557">
    <property type="entry name" value="ALKYLATED DNA REPAIR PROTEIN ALKB-RELATED"/>
    <property type="match status" value="1"/>
</dbReference>
<dbReference type="PANTHER" id="PTHR16557:SF10">
    <property type="entry name" value="2-OXOGLUTARATE-DEPENDENT DIOXYGENASE FAMILY PROTEIN"/>
    <property type="match status" value="1"/>
</dbReference>
<feature type="compositionally biased region" description="Polar residues" evidence="15">
    <location>
        <begin position="30"/>
        <end position="45"/>
    </location>
</feature>
<dbReference type="Pfam" id="PF13532">
    <property type="entry name" value="2OG-FeII_Oxy_2"/>
    <property type="match status" value="1"/>
</dbReference>
<keyword evidence="10" id="KW-0234">DNA repair</keyword>
<keyword evidence="4" id="KW-0963">Cytoplasm</keyword>
<feature type="binding site" evidence="14">
    <location>
        <position position="354"/>
    </location>
    <ligand>
        <name>Fe cation</name>
        <dbReference type="ChEBI" id="CHEBI:24875"/>
        <note>catalytic</note>
    </ligand>
</feature>
<evidence type="ECO:0000256" key="5">
    <source>
        <dbReference type="ARBA" id="ARBA00022723"/>
    </source>
</evidence>
<feature type="binding site" evidence="14">
    <location>
        <position position="352"/>
    </location>
    <ligand>
        <name>Fe cation</name>
        <dbReference type="ChEBI" id="CHEBI:24875"/>
        <note>catalytic</note>
    </ligand>
</feature>
<evidence type="ECO:0000256" key="4">
    <source>
        <dbReference type="ARBA" id="ARBA00022490"/>
    </source>
</evidence>
<evidence type="ECO:0000256" key="3">
    <source>
        <dbReference type="ARBA" id="ARBA00007879"/>
    </source>
</evidence>
<evidence type="ECO:0000256" key="1">
    <source>
        <dbReference type="ARBA" id="ARBA00004123"/>
    </source>
</evidence>
<keyword evidence="7 17" id="KW-0223">Dioxygenase</keyword>
<evidence type="ECO:0000256" key="12">
    <source>
        <dbReference type="ARBA" id="ARBA00052047"/>
    </source>
</evidence>
<dbReference type="EMBL" id="JAEFBJ010000011">
    <property type="protein sequence ID" value="KAG7553697.1"/>
    <property type="molecule type" value="Genomic_DNA"/>
</dbReference>
<sequence>MMKSLYHSFSLTSRHQILLRMYSPSARKIMSSSPIRKTQTTSFESLNDYDEQFPPLTGGSKKKKVSPTSEVDLGSTNPCKSSQFQNWTRGKEALSLQTNFGCKHRDQGTRRSRASRSLDEEANVTTFEVAAGTGSRTSVVELDSTNPSSPSKSSQSHNLKIRKVRNHRNSGFKSRVQSPKRKEDPPFDICSSVIERNDTSINDWALADETNGETVEVSNKHRVLRPGMVLLKDFLTHDIQVDIVKTCRELGVKPAGFYQPGYRVGSKLHLQMMCLGRNWDPQTKYSKNTDIDSKAPDIPVAFSVLVEEAIREAHALIDRESGTEDAERILPVMSPDICIVNFYSESGRLGLHQDRDESQESIGKGLPIVSFSIGDSAEFLYGEKRDVEEAEGVILESGDVLIFGGECRMMFHGVKSIIPNSAPMSLLNESKLRTGRLNLTFRHF</sequence>
<keyword evidence="8" id="KW-0560">Oxidoreductase</keyword>
<feature type="compositionally biased region" description="Low complexity" evidence="15">
    <location>
        <begin position="144"/>
        <end position="156"/>
    </location>
</feature>
<evidence type="ECO:0000256" key="2">
    <source>
        <dbReference type="ARBA" id="ARBA00004496"/>
    </source>
</evidence>
<evidence type="ECO:0000256" key="11">
    <source>
        <dbReference type="ARBA" id="ARBA00023242"/>
    </source>
</evidence>
<comment type="caution">
    <text evidence="17">The sequence shown here is derived from an EMBL/GenBank/DDBJ whole genome shotgun (WGS) entry which is preliminary data.</text>
</comment>
<dbReference type="GO" id="GO:0035515">
    <property type="term" value="F:oxidative RNA demethylase activity"/>
    <property type="evidence" value="ECO:0007669"/>
    <property type="project" value="TreeGrafter"/>
</dbReference>
<dbReference type="InterPro" id="IPR005123">
    <property type="entry name" value="Oxoglu/Fe-dep_dioxygenase_dom"/>
</dbReference>
<feature type="binding site" evidence="14">
    <location>
        <position position="412"/>
    </location>
    <ligand>
        <name>Fe cation</name>
        <dbReference type="ChEBI" id="CHEBI:24875"/>
        <note>catalytic</note>
    </ligand>
</feature>
<feature type="region of interest" description="Disordered" evidence="15">
    <location>
        <begin position="138"/>
        <end position="187"/>
    </location>
</feature>
<evidence type="ECO:0000313" key="18">
    <source>
        <dbReference type="Proteomes" id="UP000694251"/>
    </source>
</evidence>
<dbReference type="GO" id="GO:0005634">
    <property type="term" value="C:nucleus"/>
    <property type="evidence" value="ECO:0007669"/>
    <property type="project" value="UniProtKB-SubCell"/>
</dbReference>
<evidence type="ECO:0000259" key="16">
    <source>
        <dbReference type="PROSITE" id="PS51471"/>
    </source>
</evidence>
<dbReference type="InterPro" id="IPR004574">
    <property type="entry name" value="Alkb"/>
</dbReference>
<dbReference type="GO" id="GO:0005737">
    <property type="term" value="C:cytoplasm"/>
    <property type="evidence" value="ECO:0007669"/>
    <property type="project" value="UniProtKB-SubCell"/>
</dbReference>
<dbReference type="Proteomes" id="UP000694251">
    <property type="component" value="Chromosome 11"/>
</dbReference>
<keyword evidence="11" id="KW-0539">Nucleus</keyword>
<accession>A0A8T1Z5R0</accession>
<dbReference type="GO" id="GO:0006281">
    <property type="term" value="P:DNA repair"/>
    <property type="evidence" value="ECO:0007669"/>
    <property type="project" value="UniProtKB-KW"/>
</dbReference>
<evidence type="ECO:0000256" key="9">
    <source>
        <dbReference type="ARBA" id="ARBA00023004"/>
    </source>
</evidence>
<dbReference type="GO" id="GO:0141131">
    <property type="term" value="F:DNA N6-methyladenine demethylase activity"/>
    <property type="evidence" value="ECO:0007669"/>
    <property type="project" value="UniProtKB-EC"/>
</dbReference>
<dbReference type="OrthoDB" id="6614653at2759"/>
<keyword evidence="18" id="KW-1185">Reference proteome</keyword>
<dbReference type="GO" id="GO:0008198">
    <property type="term" value="F:ferrous iron binding"/>
    <property type="evidence" value="ECO:0007669"/>
    <property type="project" value="TreeGrafter"/>
</dbReference>
<evidence type="ECO:0000313" key="17">
    <source>
        <dbReference type="EMBL" id="KAG7553697.1"/>
    </source>
</evidence>
<keyword evidence="6" id="KW-0227">DNA damage</keyword>
<dbReference type="GO" id="GO:0035516">
    <property type="term" value="F:broad specificity oxidative DNA demethylase activity"/>
    <property type="evidence" value="ECO:0007669"/>
    <property type="project" value="TreeGrafter"/>
</dbReference>